<organism evidence="2 3">
    <name type="scientific">Anabarilius grahami</name>
    <name type="common">Kanglang fish</name>
    <name type="synonym">Barilius grahami</name>
    <dbReference type="NCBI Taxonomy" id="495550"/>
    <lineage>
        <taxon>Eukaryota</taxon>
        <taxon>Metazoa</taxon>
        <taxon>Chordata</taxon>
        <taxon>Craniata</taxon>
        <taxon>Vertebrata</taxon>
        <taxon>Euteleostomi</taxon>
        <taxon>Actinopterygii</taxon>
        <taxon>Neopterygii</taxon>
        <taxon>Teleostei</taxon>
        <taxon>Ostariophysi</taxon>
        <taxon>Cypriniformes</taxon>
        <taxon>Xenocyprididae</taxon>
        <taxon>Xenocypridinae</taxon>
        <taxon>Xenocypridinae incertae sedis</taxon>
        <taxon>Anabarilius</taxon>
    </lineage>
</organism>
<reference evidence="2 3" key="1">
    <citation type="submission" date="2018-10" db="EMBL/GenBank/DDBJ databases">
        <title>Genome assembly for a Yunnan-Guizhou Plateau 3E fish, Anabarilius grahami (Regan), and its evolutionary and genetic applications.</title>
        <authorList>
            <person name="Jiang W."/>
        </authorList>
    </citation>
    <scope>NUCLEOTIDE SEQUENCE [LARGE SCALE GENOMIC DNA]</scope>
    <source>
        <strain evidence="2">AG-KIZ</strain>
        <tissue evidence="2">Muscle</tissue>
    </source>
</reference>
<accession>A0A3N0YZK9</accession>
<evidence type="ECO:0000256" key="1">
    <source>
        <dbReference type="SAM" id="MobiDB-lite"/>
    </source>
</evidence>
<protein>
    <submittedName>
        <fullName evidence="2">Uncharacterized protein</fullName>
    </submittedName>
</protein>
<proteinExistence type="predicted"/>
<dbReference type="EMBL" id="RJVU01019258">
    <property type="protein sequence ID" value="ROL51098.1"/>
    <property type="molecule type" value="Genomic_DNA"/>
</dbReference>
<gene>
    <name evidence="2" type="ORF">DPX16_14629</name>
</gene>
<evidence type="ECO:0000313" key="2">
    <source>
        <dbReference type="EMBL" id="ROL51098.1"/>
    </source>
</evidence>
<keyword evidence="3" id="KW-1185">Reference proteome</keyword>
<dbReference type="Proteomes" id="UP000281406">
    <property type="component" value="Unassembled WGS sequence"/>
</dbReference>
<comment type="caution">
    <text evidence="2">The sequence shown here is derived from an EMBL/GenBank/DDBJ whole genome shotgun (WGS) entry which is preliminary data.</text>
</comment>
<dbReference type="AlphaFoldDB" id="A0A3N0YZK9"/>
<sequence>MTSASPDLCLYLDYDSVCPLLFLFAPVRPSLYDHAYLNKTLHLDPLPEPHRHNSQCHSSSTDRPYRRDEYDPQVDHNVALKYQQRSSQLDHPL</sequence>
<feature type="region of interest" description="Disordered" evidence="1">
    <location>
        <begin position="46"/>
        <end position="74"/>
    </location>
</feature>
<evidence type="ECO:0000313" key="3">
    <source>
        <dbReference type="Proteomes" id="UP000281406"/>
    </source>
</evidence>
<feature type="compositionally biased region" description="Basic and acidic residues" evidence="1">
    <location>
        <begin position="63"/>
        <end position="74"/>
    </location>
</feature>
<name>A0A3N0YZK9_ANAGA</name>